<dbReference type="InterPro" id="IPR025847">
    <property type="entry name" value="MEDS_domain"/>
</dbReference>
<dbReference type="OrthoDB" id="2855396at2"/>
<accession>A0A5D4U1I5</accession>
<name>A0A5D4U1I5_9BACI</name>
<sequence length="197" mass="23002">MEKPVERRVELKEKIGNLLNESQCTHILYSYNDRNRYLQNAIAYVLEGIEKGDSIVLIENDRNLNVLLKQLNNQLTSDQLKKIHVISNFDFYQSSGSYHPPAIYEQLTKSITPFLENDISFRSWTNVEWGTLEEPESIIEWFETETDRAIHEHNLTIVCAYESEKMPDHLEDALKKSHGHIMTDEDIVISKVYSKTK</sequence>
<evidence type="ECO:0000313" key="3">
    <source>
        <dbReference type="Proteomes" id="UP000324269"/>
    </source>
</evidence>
<dbReference type="Proteomes" id="UP000324269">
    <property type="component" value="Unassembled WGS sequence"/>
</dbReference>
<proteinExistence type="predicted"/>
<feature type="domain" description="MEDS" evidence="1">
    <location>
        <begin position="25"/>
        <end position="174"/>
    </location>
</feature>
<organism evidence="2 3">
    <name type="scientific">Rossellomorea aquimaris</name>
    <dbReference type="NCBI Taxonomy" id="189382"/>
    <lineage>
        <taxon>Bacteria</taxon>
        <taxon>Bacillati</taxon>
        <taxon>Bacillota</taxon>
        <taxon>Bacilli</taxon>
        <taxon>Bacillales</taxon>
        <taxon>Bacillaceae</taxon>
        <taxon>Rossellomorea</taxon>
    </lineage>
</organism>
<protein>
    <recommendedName>
        <fullName evidence="1">MEDS domain-containing protein</fullName>
    </recommendedName>
</protein>
<evidence type="ECO:0000259" key="1">
    <source>
        <dbReference type="Pfam" id="PF14417"/>
    </source>
</evidence>
<reference evidence="2 3" key="1">
    <citation type="submission" date="2019-08" db="EMBL/GenBank/DDBJ databases">
        <title>Bacillus genomes from the desert of Cuatro Cienegas, Coahuila.</title>
        <authorList>
            <person name="Olmedo-Alvarez G."/>
        </authorList>
    </citation>
    <scope>NUCLEOTIDE SEQUENCE [LARGE SCALE GENOMIC DNA]</scope>
    <source>
        <strain evidence="2 3">CH87b_3T</strain>
    </source>
</reference>
<dbReference type="Pfam" id="PF14417">
    <property type="entry name" value="MEDS"/>
    <property type="match status" value="1"/>
</dbReference>
<evidence type="ECO:0000313" key="2">
    <source>
        <dbReference type="EMBL" id="TYS81136.1"/>
    </source>
</evidence>
<dbReference type="AlphaFoldDB" id="A0A5D4U1I5"/>
<dbReference type="EMBL" id="VTEZ01000008">
    <property type="protein sequence ID" value="TYS81136.1"/>
    <property type="molecule type" value="Genomic_DNA"/>
</dbReference>
<gene>
    <name evidence="2" type="ORF">FZC85_19880</name>
</gene>
<comment type="caution">
    <text evidence="2">The sequence shown here is derived from an EMBL/GenBank/DDBJ whole genome shotgun (WGS) entry which is preliminary data.</text>
</comment>